<dbReference type="EMBL" id="KY000074">
    <property type="protein sequence ID" value="ASK49456.1"/>
    <property type="molecule type" value="Genomic_DNA"/>
</dbReference>
<evidence type="ECO:0000256" key="7">
    <source>
        <dbReference type="SAM" id="Coils"/>
    </source>
</evidence>
<feature type="modified residue" description="4-aspartylphosphate" evidence="6">
    <location>
        <position position="800"/>
    </location>
</feature>
<dbReference type="EC" id="2.7.13.3" evidence="2"/>
<dbReference type="PROSITE" id="PS50110">
    <property type="entry name" value="RESPONSE_REGULATORY"/>
    <property type="match status" value="1"/>
</dbReference>
<organism evidence="11">
    <name type="scientific">Agrobacterium larrymoorei</name>
    <dbReference type="NCBI Taxonomy" id="160699"/>
    <lineage>
        <taxon>Bacteria</taxon>
        <taxon>Pseudomonadati</taxon>
        <taxon>Pseudomonadota</taxon>
        <taxon>Alphaproteobacteria</taxon>
        <taxon>Hyphomicrobiales</taxon>
        <taxon>Rhizobiaceae</taxon>
        <taxon>Rhizobium/Agrobacterium group</taxon>
        <taxon>Agrobacterium</taxon>
    </lineage>
</organism>
<evidence type="ECO:0000256" key="5">
    <source>
        <dbReference type="ARBA" id="ARBA00022777"/>
    </source>
</evidence>
<feature type="domain" description="Response regulatory" evidence="9">
    <location>
        <begin position="750"/>
        <end position="860"/>
    </location>
</feature>
<dbReference type="NCBIfam" id="TIGR00229">
    <property type="entry name" value="sensory_box"/>
    <property type="match status" value="1"/>
</dbReference>
<dbReference type="InterPro" id="IPR004358">
    <property type="entry name" value="Sig_transdc_His_kin-like_C"/>
</dbReference>
<evidence type="ECO:0000313" key="11">
    <source>
        <dbReference type="EMBL" id="ASK49456.1"/>
    </source>
</evidence>
<feature type="coiled-coil region" evidence="7">
    <location>
        <begin position="340"/>
        <end position="371"/>
    </location>
</feature>
<dbReference type="Pfam" id="PF13185">
    <property type="entry name" value="GAF_2"/>
    <property type="match status" value="1"/>
</dbReference>
<dbReference type="CDD" id="cd00082">
    <property type="entry name" value="HisKA"/>
    <property type="match status" value="1"/>
</dbReference>
<keyword evidence="3 6" id="KW-0597">Phosphoprotein</keyword>
<dbReference type="AlphaFoldDB" id="A0A2Z2Q918"/>
<evidence type="ECO:0000256" key="3">
    <source>
        <dbReference type="ARBA" id="ARBA00022553"/>
    </source>
</evidence>
<dbReference type="Pfam" id="PF02518">
    <property type="entry name" value="HATPase_c"/>
    <property type="match status" value="1"/>
</dbReference>
<dbReference type="Gene3D" id="3.30.450.20">
    <property type="entry name" value="PAS domain"/>
    <property type="match status" value="1"/>
</dbReference>
<dbReference type="SMART" id="SM00387">
    <property type="entry name" value="HATPase_c"/>
    <property type="match status" value="1"/>
</dbReference>
<dbReference type="Pfam" id="PF00072">
    <property type="entry name" value="Response_reg"/>
    <property type="match status" value="1"/>
</dbReference>
<dbReference type="SUPFAM" id="SSF55785">
    <property type="entry name" value="PYP-like sensor domain (PAS domain)"/>
    <property type="match status" value="1"/>
</dbReference>
<dbReference type="Pfam" id="PF01590">
    <property type="entry name" value="GAF"/>
    <property type="match status" value="1"/>
</dbReference>
<dbReference type="Pfam" id="PF08447">
    <property type="entry name" value="PAS_3"/>
    <property type="match status" value="1"/>
</dbReference>
<dbReference type="SMART" id="SM00388">
    <property type="entry name" value="HisKA"/>
    <property type="match status" value="1"/>
</dbReference>
<name>A0A2Z2Q918_9HYPH</name>
<accession>A0A2Z2Q918</accession>
<dbReference type="InterPro" id="IPR011006">
    <property type="entry name" value="CheY-like_superfamily"/>
</dbReference>
<dbReference type="SUPFAM" id="SSF47384">
    <property type="entry name" value="Homodimeric domain of signal transducing histidine kinase"/>
    <property type="match status" value="1"/>
</dbReference>
<dbReference type="CDD" id="cd00130">
    <property type="entry name" value="PAS"/>
    <property type="match status" value="1"/>
</dbReference>
<dbReference type="Gene3D" id="1.10.287.130">
    <property type="match status" value="1"/>
</dbReference>
<dbReference type="InterPro" id="IPR013655">
    <property type="entry name" value="PAS_fold_3"/>
</dbReference>
<feature type="domain" description="Histidine kinase" evidence="8">
    <location>
        <begin position="508"/>
        <end position="729"/>
    </location>
</feature>
<comment type="catalytic activity">
    <reaction evidence="1">
        <text>ATP + protein L-histidine = ADP + protein N-phospho-L-histidine.</text>
        <dbReference type="EC" id="2.7.13.3"/>
    </reaction>
</comment>
<keyword evidence="5" id="KW-0418">Kinase</keyword>
<dbReference type="PRINTS" id="PR00344">
    <property type="entry name" value="BCTRLSENSOR"/>
</dbReference>
<evidence type="ECO:0000256" key="6">
    <source>
        <dbReference type="PROSITE-ProRule" id="PRU00169"/>
    </source>
</evidence>
<evidence type="ECO:0000256" key="2">
    <source>
        <dbReference type="ARBA" id="ARBA00012438"/>
    </source>
</evidence>
<dbReference type="PROSITE" id="PS50112">
    <property type="entry name" value="PAS"/>
    <property type="match status" value="1"/>
</dbReference>
<keyword evidence="11" id="KW-0614">Plasmid</keyword>
<dbReference type="PANTHER" id="PTHR43065">
    <property type="entry name" value="SENSOR HISTIDINE KINASE"/>
    <property type="match status" value="1"/>
</dbReference>
<dbReference type="InterPro" id="IPR036890">
    <property type="entry name" value="HATPase_C_sf"/>
</dbReference>
<dbReference type="InterPro" id="IPR005467">
    <property type="entry name" value="His_kinase_dom"/>
</dbReference>
<sequence length="865" mass="94575">MAQLELKRLESIARDERARAEKHARRLSLVAKASTLLLGTDDQREAVRSLLSLVADEFGLDVALHYSCADGALKLVAAAGLTPEQKLAAQQIEFGETVCGIVALNRTAMHVNDIQTSDAAYAVTLRRLGLDTYFSSPLLVGENLLGTISFGRKGKPFSETELEALSALAAQLATAIERRRTEEALRESEARQAFLLSISDAMRSLKTPNEIASVAVKRLGERFDLSRVFYAEYFGNIMRIERDYTLGVDSIVGEHDLTAFGPELLRAYHECPVVKVEDVGADPRFNSDARAGLKARQVGAYLDVVLFENEHWVSLLALQSNRARAWTPSEEGLFREVGERVRAAIERARAEDQLRELNDTLERRVAETSAERDQIWRHSLDLLSVINLDDATFDTVNPAWTTALGWAPGEVEGRPYTQFLHPDDAQTSADAIERVRISEPVTRFENRYRTTAGGWRWLSWVAVREGGKLYSITRDVTDEKSRQAELEAAQEALRQSQKMEAMGQLTGGVAHDFNNLLTPIVGSLDMLQRRGLGNEREQRLIAGAVQSAERAKILVQRLLAFARRQPLQSVPVDLAKLIAGMDDLIASTTGPQIKVLVEIPEHLPMVNADPNQVEMALLNLAVNARDAMAESGGTLRISTKAETVSVGHRSKLRAGNYICMSVADTGAGMDEATLLRAVEPFFSTKGVGKGTGLGLSMVHGLASQLGGALTIQSERGIGTNVELWLPLSTAALTEANTVAGPPEIPRTCGIVLLVDDEDLVRMVTSDMLVDLGYEVIEVASGEEALQLVTSGHRFDLLVTDHLMPGISGTDLAREVRATKPGTPVLLVSGYSDNTGVDADLPRLTKPFRKDELAAVLAQLTPMRKH</sequence>
<dbReference type="PROSITE" id="PS50109">
    <property type="entry name" value="HIS_KIN"/>
    <property type="match status" value="1"/>
</dbReference>
<evidence type="ECO:0000259" key="10">
    <source>
        <dbReference type="PROSITE" id="PS50112"/>
    </source>
</evidence>
<dbReference type="InterPro" id="IPR029016">
    <property type="entry name" value="GAF-like_dom_sf"/>
</dbReference>
<dbReference type="InterPro" id="IPR003018">
    <property type="entry name" value="GAF"/>
</dbReference>
<dbReference type="InterPro" id="IPR036097">
    <property type="entry name" value="HisK_dim/P_sf"/>
</dbReference>
<keyword evidence="7" id="KW-0175">Coiled coil</keyword>
<dbReference type="InterPro" id="IPR003594">
    <property type="entry name" value="HATPase_dom"/>
</dbReference>
<dbReference type="SMART" id="SM00065">
    <property type="entry name" value="GAF"/>
    <property type="match status" value="2"/>
</dbReference>
<dbReference type="Gene3D" id="3.30.450.40">
    <property type="match status" value="2"/>
</dbReference>
<keyword evidence="4" id="KW-0808">Transferase</keyword>
<protein>
    <recommendedName>
        <fullName evidence="2">histidine kinase</fullName>
        <ecNumber evidence="2">2.7.13.3</ecNumber>
    </recommendedName>
</protein>
<evidence type="ECO:0000256" key="4">
    <source>
        <dbReference type="ARBA" id="ARBA00022679"/>
    </source>
</evidence>
<dbReference type="SUPFAM" id="SSF52172">
    <property type="entry name" value="CheY-like"/>
    <property type="match status" value="1"/>
</dbReference>
<evidence type="ECO:0000256" key="1">
    <source>
        <dbReference type="ARBA" id="ARBA00000085"/>
    </source>
</evidence>
<dbReference type="InterPro" id="IPR001789">
    <property type="entry name" value="Sig_transdc_resp-reg_receiver"/>
</dbReference>
<dbReference type="PANTHER" id="PTHR43065:SF42">
    <property type="entry name" value="TWO-COMPONENT SENSOR PPRA"/>
    <property type="match status" value="1"/>
</dbReference>
<dbReference type="SMART" id="SM00091">
    <property type="entry name" value="PAS"/>
    <property type="match status" value="1"/>
</dbReference>
<dbReference type="Gene3D" id="3.30.565.10">
    <property type="entry name" value="Histidine kinase-like ATPase, C-terminal domain"/>
    <property type="match status" value="1"/>
</dbReference>
<dbReference type="SUPFAM" id="SSF55874">
    <property type="entry name" value="ATPase domain of HSP90 chaperone/DNA topoisomerase II/histidine kinase"/>
    <property type="match status" value="1"/>
</dbReference>
<dbReference type="SMART" id="SM00448">
    <property type="entry name" value="REC"/>
    <property type="match status" value="1"/>
</dbReference>
<evidence type="ECO:0000259" key="9">
    <source>
        <dbReference type="PROSITE" id="PS50110"/>
    </source>
</evidence>
<proteinExistence type="predicted"/>
<dbReference type="InterPro" id="IPR000014">
    <property type="entry name" value="PAS"/>
</dbReference>
<geneLocation type="plasmid" evidence="11">
    <name>pTi_CFBP5481</name>
</geneLocation>
<evidence type="ECO:0000259" key="8">
    <source>
        <dbReference type="PROSITE" id="PS50109"/>
    </source>
</evidence>
<dbReference type="InterPro" id="IPR003661">
    <property type="entry name" value="HisK_dim/P_dom"/>
</dbReference>
<dbReference type="SUPFAM" id="SSF55781">
    <property type="entry name" value="GAF domain-like"/>
    <property type="match status" value="2"/>
</dbReference>
<dbReference type="Gene3D" id="3.40.50.2300">
    <property type="match status" value="1"/>
</dbReference>
<dbReference type="GO" id="GO:0000155">
    <property type="term" value="F:phosphorelay sensor kinase activity"/>
    <property type="evidence" value="ECO:0007669"/>
    <property type="project" value="InterPro"/>
</dbReference>
<feature type="domain" description="PAS" evidence="10">
    <location>
        <begin position="396"/>
        <end position="439"/>
    </location>
</feature>
<dbReference type="InterPro" id="IPR035965">
    <property type="entry name" value="PAS-like_dom_sf"/>
</dbReference>
<dbReference type="Pfam" id="PF00512">
    <property type="entry name" value="HisKA"/>
    <property type="match status" value="1"/>
</dbReference>
<reference evidence="11" key="1">
    <citation type="submission" date="2016-10" db="EMBL/GenBank/DDBJ databases">
        <title>Agrobacterium Ti plasmids: Classification based on T-DNA and Vir regions organization.</title>
        <authorList>
            <person name="Nabi N."/>
            <person name="Vial L."/>
            <person name="Ben Hafsa A."/>
            <person name="Chapulliot D."/>
            <person name="Berard A."/>
            <person name="Chauveau A."/>
            <person name="Le Paslier M.-C."/>
            <person name="Harzallah Skhiri F."/>
            <person name="Brunel D."/>
            <person name="Nesme X."/>
            <person name="Chaouachi M."/>
        </authorList>
    </citation>
    <scope>NUCLEOTIDE SEQUENCE</scope>
    <source>
        <strain evidence="11">CFBP5481</strain>
        <plasmid evidence="11">pTi_CFBP5481</plasmid>
    </source>
</reference>